<dbReference type="PROSITE" id="PS51352">
    <property type="entry name" value="THIOREDOXIN_2"/>
    <property type="match status" value="1"/>
</dbReference>
<evidence type="ECO:0000256" key="1">
    <source>
        <dbReference type="SAM" id="SignalP"/>
    </source>
</evidence>
<accession>A0A398CXW2</accession>
<evidence type="ECO:0000313" key="4">
    <source>
        <dbReference type="Proteomes" id="UP000266328"/>
    </source>
</evidence>
<organism evidence="3 4">
    <name type="scientific">Candidatus Cryosericum terrychapinii</name>
    <dbReference type="NCBI Taxonomy" id="2290919"/>
    <lineage>
        <taxon>Bacteria</taxon>
        <taxon>Pseudomonadati</taxon>
        <taxon>Caldisericota/Cryosericota group</taxon>
        <taxon>Candidatus Cryosericota</taxon>
        <taxon>Candidatus Cryosericia</taxon>
        <taxon>Candidatus Cryosericales</taxon>
        <taxon>Candidatus Cryosericaceae</taxon>
        <taxon>Candidatus Cryosericum</taxon>
    </lineage>
</organism>
<feature type="domain" description="Thioredoxin" evidence="2">
    <location>
        <begin position="14"/>
        <end position="132"/>
    </location>
</feature>
<gene>
    <name evidence="3" type="ORF">SMC7_03990</name>
</gene>
<evidence type="ECO:0000259" key="2">
    <source>
        <dbReference type="PROSITE" id="PS51352"/>
    </source>
</evidence>
<protein>
    <recommendedName>
        <fullName evidence="2">Thioredoxin domain-containing protein</fullName>
    </recommendedName>
</protein>
<keyword evidence="4" id="KW-1185">Reference proteome</keyword>
<dbReference type="Gene3D" id="2.60.40.10">
    <property type="entry name" value="Immunoglobulins"/>
    <property type="match status" value="1"/>
</dbReference>
<dbReference type="InterPro" id="IPR013783">
    <property type="entry name" value="Ig-like_fold"/>
</dbReference>
<dbReference type="Pfam" id="PF18998">
    <property type="entry name" value="Flg_new_2"/>
    <property type="match status" value="3"/>
</dbReference>
<comment type="caution">
    <text evidence="3">The sequence shown here is derived from an EMBL/GenBank/DDBJ whole genome shotgun (WGS) entry which is preliminary data.</text>
</comment>
<name>A0A398CXW2_9BACT</name>
<dbReference type="EMBL" id="QXIS01000024">
    <property type="protein sequence ID" value="RIE06079.1"/>
    <property type="molecule type" value="Genomic_DNA"/>
</dbReference>
<evidence type="ECO:0000313" key="3">
    <source>
        <dbReference type="EMBL" id="RIE06079.1"/>
    </source>
</evidence>
<feature type="non-terminal residue" evidence="3">
    <location>
        <position position="442"/>
    </location>
</feature>
<dbReference type="OrthoDB" id="9808254at2"/>
<dbReference type="Proteomes" id="UP000266328">
    <property type="component" value="Unassembled WGS sequence"/>
</dbReference>
<dbReference type="NCBIfam" id="TIGR02543">
    <property type="entry name" value="List_Bact_rpt"/>
    <property type="match status" value="1"/>
</dbReference>
<dbReference type="Gene3D" id="3.40.30.10">
    <property type="entry name" value="Glutaredoxin"/>
    <property type="match status" value="1"/>
</dbReference>
<dbReference type="SUPFAM" id="SSF52833">
    <property type="entry name" value="Thioredoxin-like"/>
    <property type="match status" value="1"/>
</dbReference>
<feature type="chain" id="PRO_5017377843" description="Thioredoxin domain-containing protein" evidence="1">
    <location>
        <begin position="25"/>
        <end position="442"/>
    </location>
</feature>
<dbReference type="InterPro" id="IPR013378">
    <property type="entry name" value="InlB-like_B-rpt"/>
</dbReference>
<reference evidence="3 4" key="1">
    <citation type="submission" date="2018-09" db="EMBL/GenBank/DDBJ databases">
        <title>Discovery and Ecogenomic Context for Candidatus Cryosericales, a Global Caldiserica Order Active in Thawing Permafrost.</title>
        <authorList>
            <person name="Martinez M.A."/>
            <person name="Woodcroft B.J."/>
            <person name="Ignacio Espinoza J.C."/>
            <person name="Zayed A."/>
            <person name="Singleton C.M."/>
            <person name="Boyd J."/>
            <person name="Li Y.-F."/>
            <person name="Purvine S."/>
            <person name="Maughan H."/>
            <person name="Hodgkins S.B."/>
            <person name="Anderson D."/>
            <person name="Sederholm M."/>
            <person name="Temperton B."/>
            <person name="Saleska S.R."/>
            <person name="Tyson G.W."/>
            <person name="Rich V.I."/>
        </authorList>
    </citation>
    <scope>NUCLEOTIDE SEQUENCE [LARGE SCALE GENOMIC DNA]</scope>
    <source>
        <strain evidence="3 4">SMC7</strain>
    </source>
</reference>
<keyword evidence="1" id="KW-0732">Signal</keyword>
<dbReference type="InterPro" id="IPR044060">
    <property type="entry name" value="Bacterial_rp_domain"/>
</dbReference>
<dbReference type="InterPro" id="IPR036249">
    <property type="entry name" value="Thioredoxin-like_sf"/>
</dbReference>
<proteinExistence type="predicted"/>
<dbReference type="CDD" id="cd01659">
    <property type="entry name" value="TRX_superfamily"/>
    <property type="match status" value="1"/>
</dbReference>
<dbReference type="RefSeq" id="WP_133298280.1">
    <property type="nucleotide sequence ID" value="NZ_QXIS01000024.1"/>
</dbReference>
<sequence length="442" mass="46338">MVKRILAILIVCMLVVSAASPVIAVDTTSAGTVARKTLMELFTATWCGFCATYGPNADRAYDELGPQQVILLRNQAGRDGLDTEETNARANFYGVTGVPTLYVNGTYAYLADYSAFVQKIRDMNSVVALFQVSISAQVQDTTSQGAATIEVKSLTSKVYGNLHLIVALFEKVVAYEGGNGVKTHRFVVRDYLFGEVGEQVGLAGFQTRQFSYPCVLPNGSNPGDFGIAAWIQDFSTKEVLQAESAEIAVAGQGQYTVAASAGEGGTISPVGATTVDGGKDQVYVVVPAAGHHIQDVVIDGVPAGAVTLYTFTKVQASHTIHASFAPDAYTLTVTPPVYGTVTKSPDQATYTFNASVTLTATPAVGYTFTGWSGDLTGTTNPITITMDADKTVTATFTAIPTYTLTPSAGTGGTITPNTVQTVAQGGSTTFTITPNAGYHIAD</sequence>
<dbReference type="AlphaFoldDB" id="A0A398CXW2"/>
<feature type="signal peptide" evidence="1">
    <location>
        <begin position="1"/>
        <end position="24"/>
    </location>
</feature>
<dbReference type="InterPro" id="IPR013766">
    <property type="entry name" value="Thioredoxin_domain"/>
</dbReference>